<protein>
    <submittedName>
        <fullName evidence="2">Uncharacterized protein</fullName>
    </submittedName>
</protein>
<dbReference type="OrthoDB" id="800022at2"/>
<gene>
    <name evidence="2" type="ORF">FPZ42_07205</name>
</gene>
<proteinExistence type="predicted"/>
<dbReference type="RefSeq" id="WP_146269836.1">
    <property type="nucleotide sequence ID" value="NZ_VOEI01000002.1"/>
</dbReference>
<evidence type="ECO:0000256" key="1">
    <source>
        <dbReference type="SAM" id="Phobius"/>
    </source>
</evidence>
<evidence type="ECO:0000313" key="2">
    <source>
        <dbReference type="EMBL" id="TWR26818.1"/>
    </source>
</evidence>
<dbReference type="AlphaFoldDB" id="A0A563U649"/>
<keyword evidence="1" id="KW-0472">Membrane</keyword>
<keyword evidence="1" id="KW-0812">Transmembrane</keyword>
<organism evidence="2 3">
    <name type="scientific">Mucilaginibacter achroorhodeus</name>
    <dbReference type="NCBI Taxonomy" id="2599294"/>
    <lineage>
        <taxon>Bacteria</taxon>
        <taxon>Pseudomonadati</taxon>
        <taxon>Bacteroidota</taxon>
        <taxon>Sphingobacteriia</taxon>
        <taxon>Sphingobacteriales</taxon>
        <taxon>Sphingobacteriaceae</taxon>
        <taxon>Mucilaginibacter</taxon>
    </lineage>
</organism>
<evidence type="ECO:0000313" key="3">
    <source>
        <dbReference type="Proteomes" id="UP000318010"/>
    </source>
</evidence>
<name>A0A563U649_9SPHI</name>
<dbReference type="Proteomes" id="UP000318010">
    <property type="component" value="Unassembled WGS sequence"/>
</dbReference>
<keyword evidence="1" id="KW-1133">Transmembrane helix</keyword>
<accession>A0A563U649</accession>
<dbReference type="EMBL" id="VOEI01000002">
    <property type="protein sequence ID" value="TWR26818.1"/>
    <property type="molecule type" value="Genomic_DNA"/>
</dbReference>
<reference evidence="2 3" key="1">
    <citation type="submission" date="2019-07" db="EMBL/GenBank/DDBJ databases">
        <authorList>
            <person name="Kim J."/>
        </authorList>
    </citation>
    <scope>NUCLEOTIDE SEQUENCE [LARGE SCALE GENOMIC DNA]</scope>
    <source>
        <strain evidence="2 3">MJ1a</strain>
    </source>
</reference>
<comment type="caution">
    <text evidence="2">The sequence shown here is derived from an EMBL/GenBank/DDBJ whole genome shotgun (WGS) entry which is preliminary data.</text>
</comment>
<sequence length="165" mass="19106">MSHLFDHISWNTYMATVGLCGVAWYAFVAWRYYREEITKLIRKFTGNHDHANHLPEALIYEPETQEAVDPQFPEKIPEEATWKPHVFKGESKTLADRLRAYIRAANGQKYDPQKLVPQLKKILNDFPDIASTPERDQINDLIVRECEDTGTALLSKSEVDAWWSA</sequence>
<keyword evidence="3" id="KW-1185">Reference proteome</keyword>
<feature type="transmembrane region" description="Helical" evidence="1">
    <location>
        <begin position="12"/>
        <end position="33"/>
    </location>
</feature>